<proteinExistence type="inferred from homology"/>
<organism evidence="10 11">
    <name type="scientific">Botrytis paeoniae</name>
    <dbReference type="NCBI Taxonomy" id="278948"/>
    <lineage>
        <taxon>Eukaryota</taxon>
        <taxon>Fungi</taxon>
        <taxon>Dikarya</taxon>
        <taxon>Ascomycota</taxon>
        <taxon>Pezizomycotina</taxon>
        <taxon>Leotiomycetes</taxon>
        <taxon>Helotiales</taxon>
        <taxon>Sclerotiniaceae</taxon>
        <taxon>Botrytis</taxon>
    </lineage>
</organism>
<comment type="caution">
    <text evidence="10">The sequence shown here is derived from an EMBL/GenBank/DDBJ whole genome shotgun (WGS) entry which is preliminary data.</text>
</comment>
<reference evidence="10 11" key="1">
    <citation type="submission" date="2017-12" db="EMBL/GenBank/DDBJ databases">
        <title>Comparative genomics of Botrytis spp.</title>
        <authorList>
            <person name="Valero-Jimenez C.A."/>
            <person name="Tapia P."/>
            <person name="Veloso J."/>
            <person name="Silva-Moreno E."/>
            <person name="Staats M."/>
            <person name="Valdes J.H."/>
            <person name="Van Kan J.A.L."/>
        </authorList>
    </citation>
    <scope>NUCLEOTIDE SEQUENCE [LARGE SCALE GENOMIC DNA]</scope>
    <source>
        <strain evidence="10 11">Bp0003</strain>
    </source>
</reference>
<evidence type="ECO:0000313" key="11">
    <source>
        <dbReference type="Proteomes" id="UP000297910"/>
    </source>
</evidence>
<dbReference type="SUPFAM" id="SSF51445">
    <property type="entry name" value="(Trans)glycosidases"/>
    <property type="match status" value="1"/>
</dbReference>
<evidence type="ECO:0000256" key="6">
    <source>
        <dbReference type="ARBA" id="ARBA00023277"/>
    </source>
</evidence>
<dbReference type="InterPro" id="IPR050314">
    <property type="entry name" value="Glycosyl_Hydrlase_18"/>
</dbReference>
<comment type="catalytic activity">
    <reaction evidence="1">
        <text>Random endo-hydrolysis of N-acetyl-beta-D-glucosaminide (1-&gt;4)-beta-linkages in chitin and chitodextrins.</text>
        <dbReference type="EC" id="3.2.1.14"/>
    </reaction>
</comment>
<evidence type="ECO:0000256" key="8">
    <source>
        <dbReference type="ARBA" id="ARBA00023326"/>
    </source>
</evidence>
<evidence type="ECO:0000256" key="7">
    <source>
        <dbReference type="ARBA" id="ARBA00023295"/>
    </source>
</evidence>
<evidence type="ECO:0000259" key="9">
    <source>
        <dbReference type="PROSITE" id="PS51910"/>
    </source>
</evidence>
<comment type="similarity">
    <text evidence="2">Belongs to the glycosyl hydrolase 18 family. Chitinase class V subfamily.</text>
</comment>
<dbReference type="Gene3D" id="3.20.20.80">
    <property type="entry name" value="Glycosidases"/>
    <property type="match status" value="1"/>
</dbReference>
<keyword evidence="6" id="KW-0119">Carbohydrate metabolism</keyword>
<name>A0A4Z1F4S3_9HELO</name>
<dbReference type="InterPro" id="IPR001223">
    <property type="entry name" value="Glyco_hydro18_cat"/>
</dbReference>
<protein>
    <recommendedName>
        <fullName evidence="3">chitinase</fullName>
        <ecNumber evidence="3">3.2.1.14</ecNumber>
    </recommendedName>
</protein>
<sequence length="124" mass="14171">MNQYLDFWNFMTYDFSEIDISYYIAQGIASDKIVLGIPIYKRSFEKTNELGQSFQGVGQGTWESGVYNYKALPLLGATEVYDESIGTSYSWDTSKKEIISYDNPLVAVQKGKWIQSMNLGDAMW</sequence>
<evidence type="ECO:0000313" key="10">
    <source>
        <dbReference type="EMBL" id="TGO17912.1"/>
    </source>
</evidence>
<keyword evidence="4" id="KW-0378">Hydrolase</keyword>
<dbReference type="EC" id="3.2.1.14" evidence="3"/>
<dbReference type="GO" id="GO:0000272">
    <property type="term" value="P:polysaccharide catabolic process"/>
    <property type="evidence" value="ECO:0007669"/>
    <property type="project" value="UniProtKB-KW"/>
</dbReference>
<dbReference type="PANTHER" id="PTHR11177">
    <property type="entry name" value="CHITINASE"/>
    <property type="match status" value="1"/>
</dbReference>
<evidence type="ECO:0000256" key="3">
    <source>
        <dbReference type="ARBA" id="ARBA00012729"/>
    </source>
</evidence>
<keyword evidence="8" id="KW-0624">Polysaccharide degradation</keyword>
<dbReference type="SUPFAM" id="SSF54556">
    <property type="entry name" value="Chitinase insertion domain"/>
    <property type="match status" value="1"/>
</dbReference>
<dbReference type="InterPro" id="IPR017853">
    <property type="entry name" value="GH"/>
</dbReference>
<evidence type="ECO:0000256" key="4">
    <source>
        <dbReference type="ARBA" id="ARBA00022801"/>
    </source>
</evidence>
<accession>A0A4Z1F4S3</accession>
<feature type="domain" description="GH18" evidence="9">
    <location>
        <begin position="1"/>
        <end position="124"/>
    </location>
</feature>
<keyword evidence="7" id="KW-0326">Glycosidase</keyword>
<dbReference type="GO" id="GO:0008843">
    <property type="term" value="F:endochitinase activity"/>
    <property type="evidence" value="ECO:0007669"/>
    <property type="project" value="UniProtKB-EC"/>
</dbReference>
<evidence type="ECO:0000256" key="1">
    <source>
        <dbReference type="ARBA" id="ARBA00000822"/>
    </source>
</evidence>
<dbReference type="GO" id="GO:0008061">
    <property type="term" value="F:chitin binding"/>
    <property type="evidence" value="ECO:0007669"/>
    <property type="project" value="TreeGrafter"/>
</dbReference>
<dbReference type="GO" id="GO:0005576">
    <property type="term" value="C:extracellular region"/>
    <property type="evidence" value="ECO:0007669"/>
    <property type="project" value="TreeGrafter"/>
</dbReference>
<dbReference type="InterPro" id="IPR029070">
    <property type="entry name" value="Chitinase_insertion_sf"/>
</dbReference>
<keyword evidence="5" id="KW-0146">Chitin degradation</keyword>
<evidence type="ECO:0000256" key="5">
    <source>
        <dbReference type="ARBA" id="ARBA00023024"/>
    </source>
</evidence>
<dbReference type="GO" id="GO:0006032">
    <property type="term" value="P:chitin catabolic process"/>
    <property type="evidence" value="ECO:0007669"/>
    <property type="project" value="UniProtKB-KW"/>
</dbReference>
<dbReference type="Proteomes" id="UP000297910">
    <property type="component" value="Unassembled WGS sequence"/>
</dbReference>
<dbReference type="Gene3D" id="3.10.50.10">
    <property type="match status" value="1"/>
</dbReference>
<dbReference type="PANTHER" id="PTHR11177:SF317">
    <property type="entry name" value="CHITINASE 12-RELATED"/>
    <property type="match status" value="1"/>
</dbReference>
<dbReference type="AlphaFoldDB" id="A0A4Z1F4S3"/>
<evidence type="ECO:0000256" key="2">
    <source>
        <dbReference type="ARBA" id="ARBA00008682"/>
    </source>
</evidence>
<dbReference type="EMBL" id="PQXI01000402">
    <property type="protein sequence ID" value="TGO17912.1"/>
    <property type="molecule type" value="Genomic_DNA"/>
</dbReference>
<gene>
    <name evidence="10" type="ORF">BPAE_0404g00030</name>
</gene>
<dbReference type="PROSITE" id="PS51910">
    <property type="entry name" value="GH18_2"/>
    <property type="match status" value="1"/>
</dbReference>
<keyword evidence="11" id="KW-1185">Reference proteome</keyword>
<dbReference type="Pfam" id="PF00704">
    <property type="entry name" value="Glyco_hydro_18"/>
    <property type="match status" value="1"/>
</dbReference>
<dbReference type="FunFam" id="3.10.50.10:FF:000005">
    <property type="entry name" value="Endochitinase B1"/>
    <property type="match status" value="1"/>
</dbReference>